<name>A0A6A1UFQ5_9ROSI</name>
<feature type="compositionally biased region" description="Acidic residues" evidence="1">
    <location>
        <begin position="102"/>
        <end position="113"/>
    </location>
</feature>
<dbReference type="EMBL" id="RXIC02000019">
    <property type="protein sequence ID" value="KAB1225031.1"/>
    <property type="molecule type" value="Genomic_DNA"/>
</dbReference>
<comment type="caution">
    <text evidence="2">The sequence shown here is derived from an EMBL/GenBank/DDBJ whole genome shotgun (WGS) entry which is preliminary data.</text>
</comment>
<dbReference type="Proteomes" id="UP000516437">
    <property type="component" value="Chromosome 1"/>
</dbReference>
<evidence type="ECO:0000313" key="4">
    <source>
        <dbReference type="Proteomes" id="UP000516437"/>
    </source>
</evidence>
<sequence length="119" mass="12962">MVKCHEGESIVVLFVVSFDYREKGDNIGEEAVKAKEENERRRFGLNDPSWDHVLSFDEELLEVDVDNAHNYGVGPSSVGRHTSSGTDTGYETGINDERGDGGNDEGGDGGEDEGVTRVV</sequence>
<feature type="region of interest" description="Disordered" evidence="1">
    <location>
        <begin position="68"/>
        <end position="119"/>
    </location>
</feature>
<evidence type="ECO:0000256" key="1">
    <source>
        <dbReference type="SAM" id="MobiDB-lite"/>
    </source>
</evidence>
<evidence type="ECO:0000313" key="3">
    <source>
        <dbReference type="EMBL" id="KAB1225031.1"/>
    </source>
</evidence>
<reference evidence="2" key="1">
    <citation type="submission" date="2018-07" db="EMBL/GenBank/DDBJ databases">
        <authorList>
            <person name="Gao Z.-S."/>
            <person name="Jia H.-M."/>
            <person name="Jia H.-J."/>
            <person name="Cai Q.-L."/>
            <person name="Wang Y."/>
            <person name="Zhao H.-B."/>
        </authorList>
    </citation>
    <scope>NUCLEOTIDE SEQUENCE</scope>
    <source>
        <tissue evidence="2">Leaves</tissue>
    </source>
</reference>
<accession>A0A6A1UFQ5</accession>
<dbReference type="EMBL" id="RXIC02000493">
    <property type="protein sequence ID" value="KAB1199151.1"/>
    <property type="molecule type" value="Genomic_DNA"/>
</dbReference>
<gene>
    <name evidence="2" type="ORF">CJ030_MR0G027090</name>
    <name evidence="3" type="ORF">CJ030_MR1G027083</name>
</gene>
<proteinExistence type="predicted"/>
<reference evidence="2 4" key="2">
    <citation type="journal article" date="2019" name="Plant Biotechnol. J.">
        <title>The red bayberry genome and genetic basis of sex determination.</title>
        <authorList>
            <person name="Jia H.M."/>
            <person name="Jia H.J."/>
            <person name="Cai Q.L."/>
            <person name="Wang Y."/>
            <person name="Zhao H.B."/>
            <person name="Yang W.F."/>
            <person name="Wang G.Y."/>
            <person name="Li Y.H."/>
            <person name="Zhan D.L."/>
            <person name="Shen Y.T."/>
            <person name="Niu Q.F."/>
            <person name="Chang L."/>
            <person name="Qiu J."/>
            <person name="Zhao L."/>
            <person name="Xie H.B."/>
            <person name="Fu W.Y."/>
            <person name="Jin J."/>
            <person name="Li X.W."/>
            <person name="Jiao Y."/>
            <person name="Zhou C.C."/>
            <person name="Tu T."/>
            <person name="Chai C.Y."/>
            <person name="Gao J.L."/>
            <person name="Fan L.J."/>
            <person name="van de Weg E."/>
            <person name="Wang J.Y."/>
            <person name="Gao Z.S."/>
        </authorList>
    </citation>
    <scope>NUCLEOTIDE SEQUENCE [LARGE SCALE GENOMIC DNA]</scope>
    <source>
        <tissue evidence="2">Leaves</tissue>
    </source>
</reference>
<evidence type="ECO:0000313" key="2">
    <source>
        <dbReference type="EMBL" id="KAB1199151.1"/>
    </source>
</evidence>
<organism evidence="2 4">
    <name type="scientific">Morella rubra</name>
    <name type="common">Chinese bayberry</name>
    <dbReference type="NCBI Taxonomy" id="262757"/>
    <lineage>
        <taxon>Eukaryota</taxon>
        <taxon>Viridiplantae</taxon>
        <taxon>Streptophyta</taxon>
        <taxon>Embryophyta</taxon>
        <taxon>Tracheophyta</taxon>
        <taxon>Spermatophyta</taxon>
        <taxon>Magnoliopsida</taxon>
        <taxon>eudicotyledons</taxon>
        <taxon>Gunneridae</taxon>
        <taxon>Pentapetalae</taxon>
        <taxon>rosids</taxon>
        <taxon>fabids</taxon>
        <taxon>Fagales</taxon>
        <taxon>Myricaceae</taxon>
        <taxon>Morella</taxon>
    </lineage>
</organism>
<reference evidence="2" key="3">
    <citation type="submission" date="2019-09" db="EMBL/GenBank/DDBJ databases">
        <authorList>
            <person name="Gao Z."/>
        </authorList>
    </citation>
    <scope>NUCLEOTIDE SEQUENCE</scope>
    <source>
        <tissue evidence="2">Leaves</tissue>
    </source>
</reference>
<protein>
    <submittedName>
        <fullName evidence="2">Uncharacterized protein</fullName>
    </submittedName>
</protein>
<keyword evidence="4" id="KW-1185">Reference proteome</keyword>
<feature type="compositionally biased region" description="Polar residues" evidence="1">
    <location>
        <begin position="79"/>
        <end position="89"/>
    </location>
</feature>
<dbReference type="AlphaFoldDB" id="A0A6A1UFQ5"/>